<dbReference type="Proteomes" id="UP001472677">
    <property type="component" value="Unassembled WGS sequence"/>
</dbReference>
<gene>
    <name evidence="1" type="ORF">V6N12_051868</name>
</gene>
<evidence type="ECO:0000313" key="2">
    <source>
        <dbReference type="Proteomes" id="UP001472677"/>
    </source>
</evidence>
<proteinExistence type="predicted"/>
<name>A0ABR2GGK8_9ROSI</name>
<dbReference type="EMBL" id="JBBPBM010000001">
    <property type="protein sequence ID" value="KAK8602046.1"/>
    <property type="molecule type" value="Genomic_DNA"/>
</dbReference>
<organism evidence="1 2">
    <name type="scientific">Hibiscus sabdariffa</name>
    <name type="common">roselle</name>
    <dbReference type="NCBI Taxonomy" id="183260"/>
    <lineage>
        <taxon>Eukaryota</taxon>
        <taxon>Viridiplantae</taxon>
        <taxon>Streptophyta</taxon>
        <taxon>Embryophyta</taxon>
        <taxon>Tracheophyta</taxon>
        <taxon>Spermatophyta</taxon>
        <taxon>Magnoliopsida</taxon>
        <taxon>eudicotyledons</taxon>
        <taxon>Gunneridae</taxon>
        <taxon>Pentapetalae</taxon>
        <taxon>rosids</taxon>
        <taxon>malvids</taxon>
        <taxon>Malvales</taxon>
        <taxon>Malvaceae</taxon>
        <taxon>Malvoideae</taxon>
        <taxon>Hibiscus</taxon>
    </lineage>
</organism>
<reference evidence="1 2" key="1">
    <citation type="journal article" date="2024" name="G3 (Bethesda)">
        <title>Genome assembly of Hibiscus sabdariffa L. provides insights into metabolisms of medicinal natural products.</title>
        <authorList>
            <person name="Kim T."/>
        </authorList>
    </citation>
    <scope>NUCLEOTIDE SEQUENCE [LARGE SCALE GENOMIC DNA]</scope>
    <source>
        <strain evidence="1">TK-2024</strain>
        <tissue evidence="1">Old leaves</tissue>
    </source>
</reference>
<sequence>MGGKQEVQSSPRYPEEISRFVSGGRTFLCIEIVRSAGRQDTYSFSHKEPVTRSQSFSHQVGGHSNGNAGRDPYGSAENQYGFCYTQLLVWQLIILYVDHVALETILVPPQHLLHKQHMKLECSLRQERSLTKGTSTDDAFVFSCLGYSRTLLTVHTAFFAGSIYGKLRIRPCSISGADYKEIGGFDESSELFSFNKSIWIRELVEAPKSPSRIQAL</sequence>
<comment type="caution">
    <text evidence="1">The sequence shown here is derived from an EMBL/GenBank/DDBJ whole genome shotgun (WGS) entry which is preliminary data.</text>
</comment>
<accession>A0ABR2GGK8</accession>
<evidence type="ECO:0000313" key="1">
    <source>
        <dbReference type="EMBL" id="KAK8602046.1"/>
    </source>
</evidence>
<keyword evidence="2" id="KW-1185">Reference proteome</keyword>
<protein>
    <submittedName>
        <fullName evidence="1">Uncharacterized protein</fullName>
    </submittedName>
</protein>